<dbReference type="Gene3D" id="3.60.120.10">
    <property type="entry name" value="Anthranilate synthase"/>
    <property type="match status" value="1"/>
</dbReference>
<dbReference type="EMBL" id="CAFBMR010000003">
    <property type="protein sequence ID" value="CAB4901861.1"/>
    <property type="molecule type" value="Genomic_DNA"/>
</dbReference>
<proteinExistence type="predicted"/>
<gene>
    <name evidence="2" type="ORF">UFOPK3610_00174</name>
</gene>
<accession>A0A6J7G1I9</accession>
<dbReference type="InterPro" id="IPR015890">
    <property type="entry name" value="Chorismate_C"/>
</dbReference>
<feature type="domain" description="Chorismate-utilising enzyme C-terminal" evidence="1">
    <location>
        <begin position="78"/>
        <end position="324"/>
    </location>
</feature>
<sequence length="341" mass="36121">MRNVQAAARLGGLVASGLSDVTSDLAALDSAGRWAVVIPYRGVPVLARFEHWVPASAASVGGVWTGSQPSAWKSSENEESYISAVQRVRALIESGDVYQANVCRVLSAQLSDLSACDVGGLHALLDAGNPSPYGGFVRVPGAHVATASPELFLRRTGRHIESGPIKGTGRVEADLTQKDRAENIMIVDLVRNDLSAICETGSVNVPELLRVEKHPGLVHLVSRVSGELRNTATWPKILASTFPPGSVTGAPKSSALRIIDEVESVSRDVYCGAIGWVDADTGEAELAVAIRTFWVEGDQVHFGTGAGITWGSDPTREWQETQLKAAHLIDVASGVWQGAIS</sequence>
<dbReference type="PANTHER" id="PTHR11236:SF50">
    <property type="entry name" value="AMINODEOXYCHORISMATE SYNTHASE COMPONENT 1"/>
    <property type="match status" value="1"/>
</dbReference>
<protein>
    <submittedName>
        <fullName evidence="2">Unannotated protein</fullName>
    </submittedName>
</protein>
<dbReference type="InterPro" id="IPR019999">
    <property type="entry name" value="Anth_synth_I-like"/>
</dbReference>
<dbReference type="AlphaFoldDB" id="A0A6J7G1I9"/>
<evidence type="ECO:0000313" key="2">
    <source>
        <dbReference type="EMBL" id="CAB4901861.1"/>
    </source>
</evidence>
<dbReference type="GO" id="GO:0000162">
    <property type="term" value="P:L-tryptophan biosynthetic process"/>
    <property type="evidence" value="ECO:0007669"/>
    <property type="project" value="TreeGrafter"/>
</dbReference>
<reference evidence="2" key="1">
    <citation type="submission" date="2020-05" db="EMBL/GenBank/DDBJ databases">
        <authorList>
            <person name="Chiriac C."/>
            <person name="Salcher M."/>
            <person name="Ghai R."/>
            <person name="Kavagutti S V."/>
        </authorList>
    </citation>
    <scope>NUCLEOTIDE SEQUENCE</scope>
</reference>
<dbReference type="Pfam" id="PF00425">
    <property type="entry name" value="Chorismate_bind"/>
    <property type="match status" value="1"/>
</dbReference>
<organism evidence="2">
    <name type="scientific">freshwater metagenome</name>
    <dbReference type="NCBI Taxonomy" id="449393"/>
    <lineage>
        <taxon>unclassified sequences</taxon>
        <taxon>metagenomes</taxon>
        <taxon>ecological metagenomes</taxon>
    </lineage>
</organism>
<dbReference type="InterPro" id="IPR005801">
    <property type="entry name" value="ADC_synthase"/>
</dbReference>
<dbReference type="SUPFAM" id="SSF56322">
    <property type="entry name" value="ADC synthase"/>
    <property type="match status" value="1"/>
</dbReference>
<evidence type="ECO:0000259" key="1">
    <source>
        <dbReference type="Pfam" id="PF00425"/>
    </source>
</evidence>
<dbReference type="PRINTS" id="PR00095">
    <property type="entry name" value="ANTSNTHASEI"/>
</dbReference>
<dbReference type="GO" id="GO:0046820">
    <property type="term" value="F:4-amino-4-deoxychorismate synthase activity"/>
    <property type="evidence" value="ECO:0007669"/>
    <property type="project" value="TreeGrafter"/>
</dbReference>
<name>A0A6J7G1I9_9ZZZZ</name>
<dbReference type="PANTHER" id="PTHR11236">
    <property type="entry name" value="AMINOBENZOATE/ANTHRANILATE SYNTHASE"/>
    <property type="match status" value="1"/>
</dbReference>